<evidence type="ECO:0000256" key="2">
    <source>
        <dbReference type="ARBA" id="ARBA00023002"/>
    </source>
</evidence>
<comment type="similarity">
    <text evidence="1">Belongs to the short-chain dehydrogenases/reductases (SDR) family.</text>
</comment>
<dbReference type="STRING" id="1108045.GORHZ_148_00130"/>
<reference evidence="3 4" key="1">
    <citation type="submission" date="2012-08" db="EMBL/GenBank/DDBJ databases">
        <title>Whole genome shotgun sequence of Gordonia rhizosphera NBRC 16068.</title>
        <authorList>
            <person name="Takarada H."/>
            <person name="Isaki S."/>
            <person name="Hosoyama A."/>
            <person name="Tsuchikane K."/>
            <person name="Katsumata H."/>
            <person name="Baba S."/>
            <person name="Ohji S."/>
            <person name="Yamazaki S."/>
            <person name="Fujita N."/>
        </authorList>
    </citation>
    <scope>NUCLEOTIDE SEQUENCE [LARGE SCALE GENOMIC DNA]</scope>
    <source>
        <strain evidence="3 4">NBRC 16068</strain>
    </source>
</reference>
<evidence type="ECO:0000313" key="4">
    <source>
        <dbReference type="Proteomes" id="UP000008363"/>
    </source>
</evidence>
<dbReference type="OrthoDB" id="7064009at2"/>
<keyword evidence="4" id="KW-1185">Reference proteome</keyword>
<dbReference type="InterPro" id="IPR002347">
    <property type="entry name" value="SDR_fam"/>
</dbReference>
<dbReference type="FunFam" id="3.40.50.720:FF:000084">
    <property type="entry name" value="Short-chain dehydrogenase reductase"/>
    <property type="match status" value="1"/>
</dbReference>
<dbReference type="PRINTS" id="PR00080">
    <property type="entry name" value="SDRFAMILY"/>
</dbReference>
<dbReference type="AlphaFoldDB" id="K6VY37"/>
<gene>
    <name evidence="3" type="ORF">GORHZ_148_00130</name>
</gene>
<dbReference type="Proteomes" id="UP000008363">
    <property type="component" value="Unassembled WGS sequence"/>
</dbReference>
<dbReference type="Pfam" id="PF13561">
    <property type="entry name" value="adh_short_C2"/>
    <property type="match status" value="1"/>
</dbReference>
<evidence type="ECO:0000313" key="3">
    <source>
        <dbReference type="EMBL" id="GAB91790.1"/>
    </source>
</evidence>
<dbReference type="PRINTS" id="PR00081">
    <property type="entry name" value="GDHRDH"/>
</dbReference>
<dbReference type="EMBL" id="BAHC01000148">
    <property type="protein sequence ID" value="GAB91790.1"/>
    <property type="molecule type" value="Genomic_DNA"/>
</dbReference>
<dbReference type="GO" id="GO:0016491">
    <property type="term" value="F:oxidoreductase activity"/>
    <property type="evidence" value="ECO:0007669"/>
    <property type="project" value="UniProtKB-KW"/>
</dbReference>
<dbReference type="PANTHER" id="PTHR24321">
    <property type="entry name" value="DEHYDROGENASES, SHORT CHAIN"/>
    <property type="match status" value="1"/>
</dbReference>
<dbReference type="eggNOG" id="COG1028">
    <property type="taxonomic scope" value="Bacteria"/>
</dbReference>
<dbReference type="InterPro" id="IPR036291">
    <property type="entry name" value="NAD(P)-bd_dom_sf"/>
</dbReference>
<accession>K6VY37</accession>
<dbReference type="Gene3D" id="3.40.50.720">
    <property type="entry name" value="NAD(P)-binding Rossmann-like Domain"/>
    <property type="match status" value="1"/>
</dbReference>
<proteinExistence type="inferred from homology"/>
<evidence type="ECO:0000256" key="1">
    <source>
        <dbReference type="ARBA" id="ARBA00006484"/>
    </source>
</evidence>
<dbReference type="SUPFAM" id="SSF51735">
    <property type="entry name" value="NAD(P)-binding Rossmann-fold domains"/>
    <property type="match status" value="1"/>
</dbReference>
<keyword evidence="2" id="KW-0560">Oxidoreductase</keyword>
<sequence length="254" mass="26024">MTTTHFDGMTALVTGAGGGFGRAISAELAAGGAYVAVVDRDAASGQQTVDEIAAAGGSATLNVVDLTDPDAVANMVSDLVKDRGRLDVAVNNAGIGGDMVPLAEYPVDTWRHVMDVNLNSVFYCLRAELAAMVDLGARGSIINTASIMSTVAMPTISAYVAAKHGVLGLTRAAAVEYGPHGIRVNAVGPSFSRVGFTADKIDDDAQWEAMAAQHPLGRTASPRDVAGTMAFLASDAAAFTTGQLFLVDGGYTAQ</sequence>
<name>K6VY37_9ACTN</name>
<organism evidence="3 4">
    <name type="scientific">Gordonia rhizosphera NBRC 16068</name>
    <dbReference type="NCBI Taxonomy" id="1108045"/>
    <lineage>
        <taxon>Bacteria</taxon>
        <taxon>Bacillati</taxon>
        <taxon>Actinomycetota</taxon>
        <taxon>Actinomycetes</taxon>
        <taxon>Mycobacteriales</taxon>
        <taxon>Gordoniaceae</taxon>
        <taxon>Gordonia</taxon>
    </lineage>
</organism>
<protein>
    <submittedName>
        <fullName evidence="3">Putative gluconate 5-dehydrogenase</fullName>
    </submittedName>
</protein>
<dbReference type="PANTHER" id="PTHR24321:SF8">
    <property type="entry name" value="ESTRADIOL 17-BETA-DEHYDROGENASE 8-RELATED"/>
    <property type="match status" value="1"/>
</dbReference>
<comment type="caution">
    <text evidence="3">The sequence shown here is derived from an EMBL/GenBank/DDBJ whole genome shotgun (WGS) entry which is preliminary data.</text>
</comment>
<dbReference type="RefSeq" id="WP_006335661.1">
    <property type="nucleotide sequence ID" value="NZ_BAHC01000148.1"/>
</dbReference>
<dbReference type="InterPro" id="IPR020904">
    <property type="entry name" value="Sc_DH/Rdtase_CS"/>
</dbReference>
<dbReference type="PROSITE" id="PS00061">
    <property type="entry name" value="ADH_SHORT"/>
    <property type="match status" value="1"/>
</dbReference>